<reference evidence="2 3" key="1">
    <citation type="submission" date="2020-04" db="EMBL/GenBank/DDBJ databases">
        <title>MicrobeNet Type strains.</title>
        <authorList>
            <person name="Nicholson A.C."/>
        </authorList>
    </citation>
    <scope>NUCLEOTIDE SEQUENCE [LARGE SCALE GENOMIC DNA]</scope>
    <source>
        <strain evidence="2 3">ATCC BAA-788</strain>
    </source>
</reference>
<comment type="caution">
    <text evidence="2">The sequence shown here is derived from an EMBL/GenBank/DDBJ whole genome shotgun (WGS) entry which is preliminary data.</text>
</comment>
<dbReference type="RefSeq" id="WP_168629323.1">
    <property type="nucleotide sequence ID" value="NZ_BONL01000033.1"/>
</dbReference>
<evidence type="ECO:0000313" key="2">
    <source>
        <dbReference type="EMBL" id="NKY22221.1"/>
    </source>
</evidence>
<sequence>MYVRVKDKDTGHEFDVPESSRLIRDGHVTRVKDERFPPAEQARPPKHHLNLAGRSTTRSAPKPSGKGESTPKEN</sequence>
<name>A0A7X6KTW5_9CELL</name>
<protein>
    <submittedName>
        <fullName evidence="2">Uncharacterized protein</fullName>
    </submittedName>
</protein>
<evidence type="ECO:0000256" key="1">
    <source>
        <dbReference type="SAM" id="MobiDB-lite"/>
    </source>
</evidence>
<proteinExistence type="predicted"/>
<dbReference type="AlphaFoldDB" id="A0A7X6KTW5"/>
<organism evidence="2 3">
    <name type="scientific">Cellulomonas denverensis</name>
    <dbReference type="NCBI Taxonomy" id="264297"/>
    <lineage>
        <taxon>Bacteria</taxon>
        <taxon>Bacillati</taxon>
        <taxon>Actinomycetota</taxon>
        <taxon>Actinomycetes</taxon>
        <taxon>Micrococcales</taxon>
        <taxon>Cellulomonadaceae</taxon>
        <taxon>Cellulomonas</taxon>
    </lineage>
</organism>
<feature type="region of interest" description="Disordered" evidence="1">
    <location>
        <begin position="1"/>
        <end position="74"/>
    </location>
</feature>
<keyword evidence="3" id="KW-1185">Reference proteome</keyword>
<dbReference type="Proteomes" id="UP000581206">
    <property type="component" value="Unassembled WGS sequence"/>
</dbReference>
<accession>A0A7X6KTW5</accession>
<feature type="compositionally biased region" description="Basic and acidic residues" evidence="1">
    <location>
        <begin position="1"/>
        <end position="15"/>
    </location>
</feature>
<feature type="compositionally biased region" description="Basic and acidic residues" evidence="1">
    <location>
        <begin position="21"/>
        <end position="37"/>
    </location>
</feature>
<evidence type="ECO:0000313" key="3">
    <source>
        <dbReference type="Proteomes" id="UP000581206"/>
    </source>
</evidence>
<gene>
    <name evidence="2" type="ORF">HGA03_06020</name>
</gene>
<dbReference type="EMBL" id="JAAXOX010000002">
    <property type="protein sequence ID" value="NKY22221.1"/>
    <property type="molecule type" value="Genomic_DNA"/>
</dbReference>